<reference evidence="2" key="1">
    <citation type="submission" date="2025-08" db="UniProtKB">
        <authorList>
            <consortium name="RefSeq"/>
        </authorList>
    </citation>
    <scope>IDENTIFICATION</scope>
</reference>
<protein>
    <submittedName>
        <fullName evidence="2">Uncharacterized protein isoform X4</fullName>
    </submittedName>
</protein>
<evidence type="ECO:0000313" key="2">
    <source>
        <dbReference type="RefSeq" id="XP_070851333.1"/>
    </source>
</evidence>
<dbReference type="RefSeq" id="XP_070851333.1">
    <property type="nucleotide sequence ID" value="XM_070995232.1"/>
</dbReference>
<sequence length="61" mass="7004">MSDDFSCPNCESKSMIRKRYLAIPQMEKLKMDFCTPKCFGKKSIYGHVSEMRSPRPNGGQL</sequence>
<dbReference type="Proteomes" id="UP001652628">
    <property type="component" value="Chromosome 2R"/>
</dbReference>
<keyword evidence="1" id="KW-1185">Reference proteome</keyword>
<organism evidence="1 2">
    <name type="scientific">Drosophila suzukii</name>
    <name type="common">Spotted-wing drosophila fruit fly</name>
    <dbReference type="NCBI Taxonomy" id="28584"/>
    <lineage>
        <taxon>Eukaryota</taxon>
        <taxon>Metazoa</taxon>
        <taxon>Ecdysozoa</taxon>
        <taxon>Arthropoda</taxon>
        <taxon>Hexapoda</taxon>
        <taxon>Insecta</taxon>
        <taxon>Pterygota</taxon>
        <taxon>Neoptera</taxon>
        <taxon>Endopterygota</taxon>
        <taxon>Diptera</taxon>
        <taxon>Brachycera</taxon>
        <taxon>Muscomorpha</taxon>
        <taxon>Ephydroidea</taxon>
        <taxon>Drosophilidae</taxon>
        <taxon>Drosophila</taxon>
        <taxon>Sophophora</taxon>
    </lineage>
</organism>
<name>A0ABM4TMY7_DROSZ</name>
<proteinExistence type="predicted"/>
<dbReference type="GeneID" id="108008984"/>
<gene>
    <name evidence="2" type="primary">LOC108008984</name>
</gene>
<evidence type="ECO:0000313" key="1">
    <source>
        <dbReference type="Proteomes" id="UP001652628"/>
    </source>
</evidence>
<accession>A0ABM4TMY7</accession>